<name>A0A812IWX6_9DINO</name>
<accession>A0A812IWX6</accession>
<dbReference type="Proteomes" id="UP000601435">
    <property type="component" value="Unassembled WGS sequence"/>
</dbReference>
<dbReference type="AlphaFoldDB" id="A0A812IWX6"/>
<evidence type="ECO:0000256" key="3">
    <source>
        <dbReference type="ARBA" id="ARBA00022691"/>
    </source>
</evidence>
<sequence>MEMNVPSLRAESLVSSDPVTGRPPIVLVPGDFIKTYEAGGPGHRRFDALVTCFFIDTPTDPVKLFQVMDGLLGEGGVWVNIGPLNWKKEARQTGSEQRTSCFG</sequence>
<evidence type="ECO:0000256" key="2">
    <source>
        <dbReference type="ARBA" id="ARBA00022679"/>
    </source>
</evidence>
<protein>
    <submittedName>
        <fullName evidence="4">Uncharacterized protein</fullName>
    </submittedName>
</protein>
<reference evidence="4" key="1">
    <citation type="submission" date="2021-02" db="EMBL/GenBank/DDBJ databases">
        <authorList>
            <person name="Dougan E. K."/>
            <person name="Rhodes N."/>
            <person name="Thang M."/>
            <person name="Chan C."/>
        </authorList>
    </citation>
    <scope>NUCLEOTIDE SEQUENCE</scope>
</reference>
<evidence type="ECO:0000313" key="4">
    <source>
        <dbReference type="EMBL" id="CAE7187007.1"/>
    </source>
</evidence>
<dbReference type="EMBL" id="CAJNJA010005264">
    <property type="protein sequence ID" value="CAE7187007.1"/>
    <property type="molecule type" value="Genomic_DNA"/>
</dbReference>
<comment type="caution">
    <text evidence="4">The sequence shown here is derived from an EMBL/GenBank/DDBJ whole genome shotgun (WGS) entry which is preliminary data.</text>
</comment>
<dbReference type="Pfam" id="PF07942">
    <property type="entry name" value="CARME"/>
    <property type="match status" value="1"/>
</dbReference>
<keyword evidence="1" id="KW-0489">Methyltransferase</keyword>
<keyword evidence="2" id="KW-0808">Transferase</keyword>
<dbReference type="GO" id="GO:0032259">
    <property type="term" value="P:methylation"/>
    <property type="evidence" value="ECO:0007669"/>
    <property type="project" value="UniProtKB-KW"/>
</dbReference>
<keyword evidence="3" id="KW-0949">S-adenosyl-L-methionine</keyword>
<gene>
    <name evidence="4" type="ORF">SNEC2469_LOCUS948</name>
</gene>
<dbReference type="InterPro" id="IPR012901">
    <property type="entry name" value="CARME"/>
</dbReference>
<keyword evidence="5" id="KW-1185">Reference proteome</keyword>
<evidence type="ECO:0000256" key="1">
    <source>
        <dbReference type="ARBA" id="ARBA00022603"/>
    </source>
</evidence>
<evidence type="ECO:0000313" key="5">
    <source>
        <dbReference type="Proteomes" id="UP000601435"/>
    </source>
</evidence>
<dbReference type="PANTHER" id="PTHR12303:SF6">
    <property type="entry name" value="CARNOSINE N-METHYLTRANSFERASE"/>
    <property type="match status" value="1"/>
</dbReference>
<organism evidence="4 5">
    <name type="scientific">Symbiodinium necroappetens</name>
    <dbReference type="NCBI Taxonomy" id="1628268"/>
    <lineage>
        <taxon>Eukaryota</taxon>
        <taxon>Sar</taxon>
        <taxon>Alveolata</taxon>
        <taxon>Dinophyceae</taxon>
        <taxon>Suessiales</taxon>
        <taxon>Symbiodiniaceae</taxon>
        <taxon>Symbiodinium</taxon>
    </lineage>
</organism>
<dbReference type="GO" id="GO:0008757">
    <property type="term" value="F:S-adenosylmethionine-dependent methyltransferase activity"/>
    <property type="evidence" value="ECO:0007669"/>
    <property type="project" value="InterPro"/>
</dbReference>
<dbReference type="PANTHER" id="PTHR12303">
    <property type="entry name" value="CARNOSINE N-METHYLTRANSFERASE"/>
    <property type="match status" value="1"/>
</dbReference>
<dbReference type="OrthoDB" id="978at2759"/>
<proteinExistence type="predicted"/>